<evidence type="ECO:0000313" key="3">
    <source>
        <dbReference type="Proteomes" id="UP000253941"/>
    </source>
</evidence>
<sequence length="497" mass="55583">MVSYKTPVRISAQAYQGAGTGRRAKTWNPSRASINTILTGDLDRLRARTRDAVRNNPHAAAAREALVSNMVGTGIVPRTLSQVEARREALRLAFADWIEEADADGRCDFFGLQGMVAGGLFDGGEILVRRRRRRQRDGLSVPLQLQLIEPEHLDATFNRDLERGRTIRNGVEFDAIGRRRAYWLWRGHPGEWQTSADAARRVRVPARDIAHIFNPLRPGQIRGVPWPATVLTRLYEIDQYDDAELVRKKTAALFAAFVQKRTGDGATGSAAEAFGGVGDPPVEADELDIVLEPGTTQLVPDGYEMKFSEPADVGANYEVWIKQQLRTVAAGMGVTYEQLTGDLSDVNYSSIRAGLLEFRRRVEAWQHNVLVFQFCRVAWRWFAEAAVQAGVVPARGFAEDRRDFLRAKWIPQGWTWVDPEKEIKAVVMAIRAGIISRADAIAEFGYDAEEIDREVAAETARVERMGLVLDSIPKQTDQSGKMQRTPQQREANDGRES</sequence>
<reference evidence="2 3" key="1">
    <citation type="submission" date="2018-07" db="EMBL/GenBank/DDBJ databases">
        <title>Venubactetium sediminum gen. nov., sp. nov., isolated from a marine solar saltern.</title>
        <authorList>
            <person name="Wang S."/>
        </authorList>
    </citation>
    <scope>NUCLEOTIDE SEQUENCE [LARGE SCALE GENOMIC DNA]</scope>
    <source>
        <strain evidence="2 3">WD2A32</strain>
    </source>
</reference>
<dbReference type="Proteomes" id="UP000253941">
    <property type="component" value="Unassembled WGS sequence"/>
</dbReference>
<keyword evidence="3" id="KW-1185">Reference proteome</keyword>
<dbReference type="GO" id="GO:0005198">
    <property type="term" value="F:structural molecule activity"/>
    <property type="evidence" value="ECO:0007669"/>
    <property type="project" value="InterPro"/>
</dbReference>
<feature type="region of interest" description="Disordered" evidence="1">
    <location>
        <begin position="470"/>
        <end position="497"/>
    </location>
</feature>
<evidence type="ECO:0000256" key="1">
    <source>
        <dbReference type="SAM" id="MobiDB-lite"/>
    </source>
</evidence>
<dbReference type="AlphaFoldDB" id="A0A369T5A0"/>
<comment type="caution">
    <text evidence="2">The sequence shown here is derived from an EMBL/GenBank/DDBJ whole genome shotgun (WGS) entry which is preliminary data.</text>
</comment>
<dbReference type="GO" id="GO:0019068">
    <property type="term" value="P:virion assembly"/>
    <property type="evidence" value="ECO:0007669"/>
    <property type="project" value="InterPro"/>
</dbReference>
<gene>
    <name evidence="2" type="ORF">DRB17_17940</name>
</gene>
<accession>A0A369T5A0</accession>
<name>A0A369T5A0_9PROT</name>
<feature type="compositionally biased region" description="Polar residues" evidence="1">
    <location>
        <begin position="473"/>
        <end position="489"/>
    </location>
</feature>
<dbReference type="EMBL" id="QPMH01000026">
    <property type="protein sequence ID" value="RDD60499.1"/>
    <property type="molecule type" value="Genomic_DNA"/>
</dbReference>
<dbReference type="NCBIfam" id="TIGR01539">
    <property type="entry name" value="portal_lambda"/>
    <property type="match status" value="1"/>
</dbReference>
<dbReference type="Pfam" id="PF05136">
    <property type="entry name" value="Phage_portal_2"/>
    <property type="match status" value="1"/>
</dbReference>
<evidence type="ECO:0000313" key="2">
    <source>
        <dbReference type="EMBL" id="RDD60499.1"/>
    </source>
</evidence>
<organism evidence="2 3">
    <name type="scientific">Ferruginivarius sediminum</name>
    <dbReference type="NCBI Taxonomy" id="2661937"/>
    <lineage>
        <taxon>Bacteria</taxon>
        <taxon>Pseudomonadati</taxon>
        <taxon>Pseudomonadota</taxon>
        <taxon>Alphaproteobacteria</taxon>
        <taxon>Rhodospirillales</taxon>
        <taxon>Rhodospirillaceae</taxon>
        <taxon>Ferruginivarius</taxon>
    </lineage>
</organism>
<proteinExistence type="predicted"/>
<protein>
    <submittedName>
        <fullName evidence="2">Phage portal protein</fullName>
    </submittedName>
</protein>
<dbReference type="InterPro" id="IPR006429">
    <property type="entry name" value="Phage_lambda_portal"/>
</dbReference>